<keyword evidence="2" id="KW-1185">Reference proteome</keyword>
<dbReference type="AlphaFoldDB" id="A0A225WB06"/>
<accession>A0A225WB06</accession>
<protein>
    <submittedName>
        <fullName evidence="1">Secreted protein</fullName>
    </submittedName>
</protein>
<evidence type="ECO:0000313" key="2">
    <source>
        <dbReference type="Proteomes" id="UP000198211"/>
    </source>
</evidence>
<dbReference type="Proteomes" id="UP000198211">
    <property type="component" value="Unassembled WGS sequence"/>
</dbReference>
<dbReference type="OrthoDB" id="118592at2759"/>
<proteinExistence type="predicted"/>
<gene>
    <name evidence="1" type="ORF">PHMEG_00011527</name>
</gene>
<organism evidence="1 2">
    <name type="scientific">Phytophthora megakarya</name>
    <dbReference type="NCBI Taxonomy" id="4795"/>
    <lineage>
        <taxon>Eukaryota</taxon>
        <taxon>Sar</taxon>
        <taxon>Stramenopiles</taxon>
        <taxon>Oomycota</taxon>
        <taxon>Peronosporomycetes</taxon>
        <taxon>Peronosporales</taxon>
        <taxon>Peronosporaceae</taxon>
        <taxon>Phytophthora</taxon>
    </lineage>
</organism>
<evidence type="ECO:0000313" key="1">
    <source>
        <dbReference type="EMBL" id="OWZ14913.1"/>
    </source>
</evidence>
<sequence length="302" mass="34149">MAKYGIDLPASNFHISRESGDDRENLLNSPMQHALSELARRTGASLPAFVEMVRGQTLDDYRPNNNLVSSVLKKLYKGYKRLNELLTIAQEGVRVCLRKEPPRQQLRSPNHGSAKERLDVLRKNIQKEQDIWRCIVLDSDFLEQWPDILLTHKGGEDASVSGRTIHDLSYPEGDFINDYTDPTGIIKPNERNPNTKREHPEVEVEIMAGDVASAFRNISIHSNSAYLFAGRIEKKIAIIIELSAPFGWTCSPGFYEIVGGAVSHVHDCHYNDANPTELFNYHWVDDHINVASNVGRTLKDMD</sequence>
<name>A0A225WB06_9STRA</name>
<reference evidence="2" key="1">
    <citation type="submission" date="2017-03" db="EMBL/GenBank/DDBJ databases">
        <title>Phytopthora megakarya and P. palmivora, two closely related causual agents of cacao black pod achieved similar genome size and gene model numbers by different mechanisms.</title>
        <authorList>
            <person name="Ali S."/>
            <person name="Shao J."/>
            <person name="Larry D.J."/>
            <person name="Kronmiller B."/>
            <person name="Shen D."/>
            <person name="Strem M.D."/>
            <person name="Melnick R.L."/>
            <person name="Guiltinan M.J."/>
            <person name="Tyler B.M."/>
            <person name="Meinhardt L.W."/>
            <person name="Bailey B.A."/>
        </authorList>
    </citation>
    <scope>NUCLEOTIDE SEQUENCE [LARGE SCALE GENOMIC DNA]</scope>
    <source>
        <strain evidence="2">zdho120</strain>
    </source>
</reference>
<comment type="caution">
    <text evidence="1">The sequence shown here is derived from an EMBL/GenBank/DDBJ whole genome shotgun (WGS) entry which is preliminary data.</text>
</comment>
<dbReference type="EMBL" id="NBNE01001233">
    <property type="protein sequence ID" value="OWZ14913.1"/>
    <property type="molecule type" value="Genomic_DNA"/>
</dbReference>